<accession>A0A840BKD3</accession>
<sequence>MGLLDQLASQVLGGNAGNIDFAKVALDLLQNHPGGLAGLLDQLKAGGLADHAASWVGTGANLPVSGEQLGAALGSDALGALAGRFGVDPSALSGGLAQALPQLVNQLTPNGSLDGHEDLLREGANLIGKLLG</sequence>
<evidence type="ECO:0000313" key="2">
    <source>
        <dbReference type="Proteomes" id="UP000561045"/>
    </source>
</evidence>
<dbReference type="Proteomes" id="UP000561045">
    <property type="component" value="Unassembled WGS sequence"/>
</dbReference>
<dbReference type="InterPro" id="IPR045372">
    <property type="entry name" value="YidB"/>
</dbReference>
<proteinExistence type="predicted"/>
<dbReference type="Gene3D" id="1.10.10.690">
    <property type="entry name" value="YidB-like"/>
    <property type="match status" value="1"/>
</dbReference>
<dbReference type="Pfam" id="PF20159">
    <property type="entry name" value="YidB"/>
    <property type="match status" value="1"/>
</dbReference>
<dbReference type="RefSeq" id="WP_183631791.1">
    <property type="nucleotide sequence ID" value="NZ_BAABLE010000011.1"/>
</dbReference>
<comment type="caution">
    <text evidence="1">The sequence shown here is derived from an EMBL/GenBank/DDBJ whole genome shotgun (WGS) entry which is preliminary data.</text>
</comment>
<keyword evidence="2" id="KW-1185">Reference proteome</keyword>
<evidence type="ECO:0000313" key="1">
    <source>
        <dbReference type="EMBL" id="MBB4011346.1"/>
    </source>
</evidence>
<dbReference type="SUPFAM" id="SSF140804">
    <property type="entry name" value="YidB-like"/>
    <property type="match status" value="1"/>
</dbReference>
<dbReference type="AlphaFoldDB" id="A0A840BKD3"/>
<dbReference type="InterPro" id="IPR027405">
    <property type="entry name" value="YidB-like"/>
</dbReference>
<dbReference type="EMBL" id="JACIET010000001">
    <property type="protein sequence ID" value="MBB4011346.1"/>
    <property type="molecule type" value="Genomic_DNA"/>
</dbReference>
<organism evidence="1 2">
    <name type="scientific">Niveibacterium umoris</name>
    <dbReference type="NCBI Taxonomy" id="1193620"/>
    <lineage>
        <taxon>Bacteria</taxon>
        <taxon>Pseudomonadati</taxon>
        <taxon>Pseudomonadota</taxon>
        <taxon>Betaproteobacteria</taxon>
        <taxon>Rhodocyclales</taxon>
        <taxon>Rhodocyclaceae</taxon>
        <taxon>Niveibacterium</taxon>
    </lineage>
</organism>
<protein>
    <submittedName>
        <fullName evidence="1">Uncharacterized protein YidB (DUF937 family)</fullName>
    </submittedName>
</protein>
<gene>
    <name evidence="1" type="ORF">GGR36_000654</name>
</gene>
<reference evidence="1 2" key="1">
    <citation type="submission" date="2020-08" db="EMBL/GenBank/DDBJ databases">
        <title>Genomic Encyclopedia of Type Strains, Phase IV (KMG-IV): sequencing the most valuable type-strain genomes for metagenomic binning, comparative biology and taxonomic classification.</title>
        <authorList>
            <person name="Goeker M."/>
        </authorList>
    </citation>
    <scope>NUCLEOTIDE SEQUENCE [LARGE SCALE GENOMIC DNA]</scope>
    <source>
        <strain evidence="1 2">DSM 106739</strain>
    </source>
</reference>
<name>A0A840BKD3_9RHOO</name>